<gene>
    <name evidence="3" type="ORF">K470DRAFT_260627</name>
</gene>
<feature type="region of interest" description="Disordered" evidence="1">
    <location>
        <begin position="144"/>
        <end position="163"/>
    </location>
</feature>
<feature type="region of interest" description="Disordered" evidence="1">
    <location>
        <begin position="413"/>
        <end position="488"/>
    </location>
</feature>
<dbReference type="GO" id="GO:0180022">
    <property type="term" value="C:RQC-trigger complex"/>
    <property type="evidence" value="ECO:0007669"/>
    <property type="project" value="InterPro"/>
</dbReference>
<dbReference type="PANTHER" id="PTHR12963:SF4">
    <property type="entry name" value="ACTIVATING SIGNAL COINTEGRATOR 1"/>
    <property type="match status" value="1"/>
</dbReference>
<dbReference type="AlphaFoldDB" id="A0A6A7BQQ0"/>
<feature type="compositionally biased region" description="Basic and acidic residues" evidence="1">
    <location>
        <begin position="451"/>
        <end position="461"/>
    </location>
</feature>
<evidence type="ECO:0000313" key="3">
    <source>
        <dbReference type="EMBL" id="KAF2857596.1"/>
    </source>
</evidence>
<dbReference type="Pfam" id="PF06221">
    <property type="entry name" value="zf-C2HC5"/>
    <property type="match status" value="1"/>
</dbReference>
<feature type="compositionally biased region" description="Polar residues" evidence="1">
    <location>
        <begin position="432"/>
        <end position="444"/>
    </location>
</feature>
<dbReference type="PANTHER" id="PTHR12963">
    <property type="entry name" value="THYROID RECEPTOR INTERACTING PROTEIN RELATED"/>
    <property type="match status" value="1"/>
</dbReference>
<dbReference type="InterPro" id="IPR039128">
    <property type="entry name" value="TRIP4-like"/>
</dbReference>
<dbReference type="OrthoDB" id="338816at2759"/>
<evidence type="ECO:0000313" key="4">
    <source>
        <dbReference type="Proteomes" id="UP000799421"/>
    </source>
</evidence>
<accession>A0A6A7BQQ0</accession>
<protein>
    <submittedName>
        <fullName evidence="3">Zf-C2HC5-domain-containing protein</fullName>
    </submittedName>
</protein>
<feature type="compositionally biased region" description="Basic residues" evidence="1">
    <location>
        <begin position="86"/>
        <end position="99"/>
    </location>
</feature>
<feature type="domain" description="TRIP4/RQT4 C2HC5-type zinc finger" evidence="2">
    <location>
        <begin position="222"/>
        <end position="272"/>
    </location>
</feature>
<dbReference type="GO" id="GO:0005634">
    <property type="term" value="C:nucleus"/>
    <property type="evidence" value="ECO:0007669"/>
    <property type="project" value="InterPro"/>
</dbReference>
<dbReference type="GO" id="GO:0072344">
    <property type="term" value="P:rescue of stalled ribosome"/>
    <property type="evidence" value="ECO:0007669"/>
    <property type="project" value="InterPro"/>
</dbReference>
<feature type="region of interest" description="Disordered" evidence="1">
    <location>
        <begin position="67"/>
        <end position="115"/>
    </location>
</feature>
<evidence type="ECO:0000259" key="2">
    <source>
        <dbReference type="Pfam" id="PF06221"/>
    </source>
</evidence>
<feature type="compositionally biased region" description="Basic and acidic residues" evidence="1">
    <location>
        <begin position="468"/>
        <end position="477"/>
    </location>
</feature>
<name>A0A6A7BQQ0_9PEZI</name>
<dbReference type="Proteomes" id="UP000799421">
    <property type="component" value="Unassembled WGS sequence"/>
</dbReference>
<dbReference type="GO" id="GO:0045893">
    <property type="term" value="P:positive regulation of DNA-templated transcription"/>
    <property type="evidence" value="ECO:0007669"/>
    <property type="project" value="TreeGrafter"/>
</dbReference>
<dbReference type="EMBL" id="MU006035">
    <property type="protein sequence ID" value="KAF2857596.1"/>
    <property type="molecule type" value="Genomic_DNA"/>
</dbReference>
<proteinExistence type="predicted"/>
<dbReference type="GO" id="GO:0008270">
    <property type="term" value="F:zinc ion binding"/>
    <property type="evidence" value="ECO:0007669"/>
    <property type="project" value="InterPro"/>
</dbReference>
<keyword evidence="4" id="KW-1185">Reference proteome</keyword>
<sequence length="488" mass="53880">MASAELVQWAVPALKSLLPLDDDSLMEVINYAASMPPSAAAEHFEGLLGDGPPVLEFVASFNMRRLGNHRKQPETRGPSPGERPQRSTKGRAKKEKKPLHTLPARQIEAGEPGYRKSELEDYMKGSAKQNKQDKTSQNLTLKTLPPAQADKAPPSAAGPLLEDLRSKPRPASLARHPRAIKVNISGGLAMRGASTTLDDLDSAIKSLEMQTNPLLTDTDDQKRKCQCMATNHPLLEIAPNCLGCGQIICVKQGLGPCTFCHAPLLAREDLARVLKILKAERGAERQRVTNAAFKKAELITSEPRMYSGRKQNMYTPSGSDDESLARAHRDRLLSYQANNTRRTRIHDEAADFEIPSSGTNMWASPAEKAQQILRQQQLLREMEWHARPGHEKRKIVASIDVTSGKVVKTIQELRMDERLEDQPVAPEEPSLENASMSKGSNNPLASILIRPETKEKGEKKQSPQVWRKVQDDDHEGSPEPSDAPTTPA</sequence>
<organism evidence="3 4">
    <name type="scientific">Piedraia hortae CBS 480.64</name>
    <dbReference type="NCBI Taxonomy" id="1314780"/>
    <lineage>
        <taxon>Eukaryota</taxon>
        <taxon>Fungi</taxon>
        <taxon>Dikarya</taxon>
        <taxon>Ascomycota</taxon>
        <taxon>Pezizomycotina</taxon>
        <taxon>Dothideomycetes</taxon>
        <taxon>Dothideomycetidae</taxon>
        <taxon>Capnodiales</taxon>
        <taxon>Piedraiaceae</taxon>
        <taxon>Piedraia</taxon>
    </lineage>
</organism>
<dbReference type="InterPro" id="IPR009349">
    <property type="entry name" value="TRIP4/RQT4_C2HC5_Znf"/>
</dbReference>
<reference evidence="3" key="1">
    <citation type="journal article" date="2020" name="Stud. Mycol.">
        <title>101 Dothideomycetes genomes: a test case for predicting lifestyles and emergence of pathogens.</title>
        <authorList>
            <person name="Haridas S."/>
            <person name="Albert R."/>
            <person name="Binder M."/>
            <person name="Bloem J."/>
            <person name="Labutti K."/>
            <person name="Salamov A."/>
            <person name="Andreopoulos B."/>
            <person name="Baker S."/>
            <person name="Barry K."/>
            <person name="Bills G."/>
            <person name="Bluhm B."/>
            <person name="Cannon C."/>
            <person name="Castanera R."/>
            <person name="Culley D."/>
            <person name="Daum C."/>
            <person name="Ezra D."/>
            <person name="Gonzalez J."/>
            <person name="Henrissat B."/>
            <person name="Kuo A."/>
            <person name="Liang C."/>
            <person name="Lipzen A."/>
            <person name="Lutzoni F."/>
            <person name="Magnuson J."/>
            <person name="Mondo S."/>
            <person name="Nolan M."/>
            <person name="Ohm R."/>
            <person name="Pangilinan J."/>
            <person name="Park H.-J."/>
            <person name="Ramirez L."/>
            <person name="Alfaro M."/>
            <person name="Sun H."/>
            <person name="Tritt A."/>
            <person name="Yoshinaga Y."/>
            <person name="Zwiers L.-H."/>
            <person name="Turgeon B."/>
            <person name="Goodwin S."/>
            <person name="Spatafora J."/>
            <person name="Crous P."/>
            <person name="Grigoriev I."/>
        </authorList>
    </citation>
    <scope>NUCLEOTIDE SEQUENCE</scope>
    <source>
        <strain evidence="3">CBS 480.64</strain>
    </source>
</reference>
<evidence type="ECO:0000256" key="1">
    <source>
        <dbReference type="SAM" id="MobiDB-lite"/>
    </source>
</evidence>